<accession>A0A059E9U5</accession>
<evidence type="ECO:0000313" key="2">
    <source>
        <dbReference type="EMBL" id="KCZ64403.1"/>
    </source>
</evidence>
<comment type="caution">
    <text evidence="2">The sequence shown here is derived from an EMBL/GenBank/DDBJ whole genome shotgun (WGS) entry which is preliminary data.</text>
</comment>
<dbReference type="eggNOG" id="ENOG5031AHV">
    <property type="taxonomic scope" value="Bacteria"/>
</dbReference>
<keyword evidence="1" id="KW-0472">Membrane</keyword>
<evidence type="ECO:0000313" key="3">
    <source>
        <dbReference type="Proteomes" id="UP000024547"/>
    </source>
</evidence>
<dbReference type="AlphaFoldDB" id="A0A059E9U5"/>
<proteinExistence type="predicted"/>
<evidence type="ECO:0000256" key="1">
    <source>
        <dbReference type="SAM" id="Phobius"/>
    </source>
</evidence>
<dbReference type="STRING" id="1280948.HY36_13715"/>
<dbReference type="RefSeq" id="WP_035549262.1">
    <property type="nucleotide sequence ID" value="NZ_AWFH01000004.1"/>
</dbReference>
<organism evidence="2 3">
    <name type="scientific">Hyphomonas atlantica</name>
    <dbReference type="NCBI Taxonomy" id="1280948"/>
    <lineage>
        <taxon>Bacteria</taxon>
        <taxon>Pseudomonadati</taxon>
        <taxon>Pseudomonadota</taxon>
        <taxon>Alphaproteobacteria</taxon>
        <taxon>Hyphomonadales</taxon>
        <taxon>Hyphomonadaceae</taxon>
        <taxon>Hyphomonas</taxon>
    </lineage>
</organism>
<keyword evidence="3" id="KW-1185">Reference proteome</keyword>
<protein>
    <submittedName>
        <fullName evidence="2">Uncharacterized protein</fullName>
    </submittedName>
</protein>
<dbReference type="PATRIC" id="fig|1280948.3.peg.982"/>
<dbReference type="OrthoDB" id="7616465at2"/>
<name>A0A059E9U5_9PROT</name>
<dbReference type="Proteomes" id="UP000024547">
    <property type="component" value="Unassembled WGS sequence"/>
</dbReference>
<dbReference type="EMBL" id="AWFH01000004">
    <property type="protein sequence ID" value="KCZ64403.1"/>
    <property type="molecule type" value="Genomic_DNA"/>
</dbReference>
<feature type="transmembrane region" description="Helical" evidence="1">
    <location>
        <begin position="24"/>
        <end position="47"/>
    </location>
</feature>
<keyword evidence="1" id="KW-0812">Transmembrane</keyword>
<sequence length="355" mass="39101">MPVNDWFTNAERWFEANVVGAPELATFGLGMLGVLVLALLAVAFSLVRSLLKSLRNEAGARAARNDKSPGYRILVARPTGQRAGRAWKWLLSSLESYVPEFSFGAPLKVFRTGSIRGGVETRAVQRARRRLQTADADMLVWADRTGRKEDGFVVHGLSRGGGLTPAEARLFTLTLPGRMSDLEGQMQRVAAYFLARELQPALANPQSFRPEKMKTLSNALSDILEDTPALPLPLRSRIEADFCASLVHIAEQSGDIEALEQVIMLRRIHLDDIKNDQDASRAVQAHMDLGRALLAKATKQFDRKTVEAAIGHLSKVIEALQADPTIKRAQAASDAMYKAQNLIETRKRFAVNFGA</sequence>
<reference evidence="2 3" key="1">
    <citation type="journal article" date="2014" name="Antonie Van Leeuwenhoek">
        <title>Hyphomonas beringensis sp. nov. and Hyphomonas chukchiensis sp. nov., isolated from surface seawater of the Bering Sea and Chukchi Sea.</title>
        <authorList>
            <person name="Li C."/>
            <person name="Lai Q."/>
            <person name="Li G."/>
            <person name="Dong C."/>
            <person name="Wang J."/>
            <person name="Liao Y."/>
            <person name="Shao Z."/>
        </authorList>
    </citation>
    <scope>NUCLEOTIDE SEQUENCE [LARGE SCALE GENOMIC DNA]</scope>
    <source>
        <strain evidence="2 3">22II1-22F38</strain>
    </source>
</reference>
<gene>
    <name evidence="2" type="ORF">HY36_13715</name>
</gene>
<keyword evidence="1" id="KW-1133">Transmembrane helix</keyword>